<protein>
    <submittedName>
        <fullName evidence="2">Uncharacterized protein</fullName>
    </submittedName>
</protein>
<dbReference type="Proteomes" id="UP000178869">
    <property type="component" value="Unassembled WGS sequence"/>
</dbReference>
<reference evidence="2 3" key="1">
    <citation type="journal article" date="2016" name="Nat. Commun.">
        <title>Thousands of microbial genomes shed light on interconnected biogeochemical processes in an aquifer system.</title>
        <authorList>
            <person name="Anantharaman K."/>
            <person name="Brown C.T."/>
            <person name="Hug L.A."/>
            <person name="Sharon I."/>
            <person name="Castelle C.J."/>
            <person name="Probst A.J."/>
            <person name="Thomas B.C."/>
            <person name="Singh A."/>
            <person name="Wilkins M.J."/>
            <person name="Karaoz U."/>
            <person name="Brodie E.L."/>
            <person name="Williams K.H."/>
            <person name="Hubbard S.S."/>
            <person name="Banfield J.F."/>
        </authorList>
    </citation>
    <scope>NUCLEOTIDE SEQUENCE [LARGE SCALE GENOMIC DNA]</scope>
</reference>
<keyword evidence="1" id="KW-0812">Transmembrane</keyword>
<name>A0A1G2PDL3_9BACT</name>
<dbReference type="AlphaFoldDB" id="A0A1G2PDL3"/>
<proteinExistence type="predicted"/>
<evidence type="ECO:0000313" key="2">
    <source>
        <dbReference type="EMBL" id="OHA46415.1"/>
    </source>
</evidence>
<keyword evidence="1" id="KW-0472">Membrane</keyword>
<accession>A0A1G2PDL3</accession>
<comment type="caution">
    <text evidence="2">The sequence shown here is derived from an EMBL/GenBank/DDBJ whole genome shotgun (WGS) entry which is preliminary data.</text>
</comment>
<feature type="transmembrane region" description="Helical" evidence="1">
    <location>
        <begin position="7"/>
        <end position="29"/>
    </location>
</feature>
<organism evidence="2 3">
    <name type="scientific">Candidatus Terrybacteria bacterium RIFCSPHIGHO2_01_FULL_43_35</name>
    <dbReference type="NCBI Taxonomy" id="1802361"/>
    <lineage>
        <taxon>Bacteria</taxon>
        <taxon>Candidatus Terryibacteriota</taxon>
    </lineage>
</organism>
<keyword evidence="1" id="KW-1133">Transmembrane helix</keyword>
<sequence>MFTRSRILIALGGAITAIIILIAGGYLYWQSTQNEQALLQKANQDQALAQQKANKNQKKALTEQTDSSGWRIYLDDTYGFEFRYPNEMSITQLGEGNICLYPASNSIPTSQDCHNNFIRIESFFFDDGLIEEWRAKNYPELYARLYANPSPQPYDKKEQIGPNSWLFGHVETSQYHQGWKIYEFLHPIRPLNLTISEYEPYGMIDIIQILSTFKFIDVIPSAGD</sequence>
<evidence type="ECO:0000256" key="1">
    <source>
        <dbReference type="SAM" id="Phobius"/>
    </source>
</evidence>
<evidence type="ECO:0000313" key="3">
    <source>
        <dbReference type="Proteomes" id="UP000178869"/>
    </source>
</evidence>
<gene>
    <name evidence="2" type="ORF">A2828_00515</name>
</gene>
<dbReference type="EMBL" id="MHSR01000016">
    <property type="protein sequence ID" value="OHA46415.1"/>
    <property type="molecule type" value="Genomic_DNA"/>
</dbReference>